<evidence type="ECO:0000313" key="1">
    <source>
        <dbReference type="EMBL" id="OMJ90845.1"/>
    </source>
</evidence>
<reference evidence="1 2" key="1">
    <citation type="submission" date="2016-11" db="EMBL/GenBank/DDBJ databases">
        <title>The macronuclear genome of Stentor coeruleus: a giant cell with tiny introns.</title>
        <authorList>
            <person name="Slabodnick M."/>
            <person name="Ruby J.G."/>
            <person name="Reiff S.B."/>
            <person name="Swart E.C."/>
            <person name="Gosai S."/>
            <person name="Prabakaran S."/>
            <person name="Witkowska E."/>
            <person name="Larue G.E."/>
            <person name="Fisher S."/>
            <person name="Freeman R.M."/>
            <person name="Gunawardena J."/>
            <person name="Chu W."/>
            <person name="Stover N.A."/>
            <person name="Gregory B.D."/>
            <person name="Nowacki M."/>
            <person name="Derisi J."/>
            <person name="Roy S.W."/>
            <person name="Marshall W.F."/>
            <person name="Sood P."/>
        </authorList>
    </citation>
    <scope>NUCLEOTIDE SEQUENCE [LARGE SCALE GENOMIC DNA]</scope>
    <source>
        <strain evidence="1">WM001</strain>
    </source>
</reference>
<sequence length="186" mass="21585">MFSIQGKKFGAAKLIKSKKKHEIQISLIFGNEKVSRRSNRLRFNPYSPVVHTDGNFIINKHHKDYLTPENNSAIILTPKCFSKTPTPSKLKIIKFSVQRYEFDPPKTMSSFRNTYFEEPKGTPHSRSGSYRKAMKTTELAQKFQQTEKRTITKRLTMKDLNINLPIIVNNRKQRKRASCKPGLIEL</sequence>
<comment type="caution">
    <text evidence="1">The sequence shown here is derived from an EMBL/GenBank/DDBJ whole genome shotgun (WGS) entry which is preliminary data.</text>
</comment>
<protein>
    <submittedName>
        <fullName evidence="1">Uncharacterized protein</fullName>
    </submittedName>
</protein>
<name>A0A1R2CPC0_9CILI</name>
<gene>
    <name evidence="1" type="ORF">SteCoe_6716</name>
</gene>
<keyword evidence="2" id="KW-1185">Reference proteome</keyword>
<dbReference type="EMBL" id="MPUH01000094">
    <property type="protein sequence ID" value="OMJ90845.1"/>
    <property type="molecule type" value="Genomic_DNA"/>
</dbReference>
<proteinExistence type="predicted"/>
<evidence type="ECO:0000313" key="2">
    <source>
        <dbReference type="Proteomes" id="UP000187209"/>
    </source>
</evidence>
<accession>A0A1R2CPC0</accession>
<dbReference type="Proteomes" id="UP000187209">
    <property type="component" value="Unassembled WGS sequence"/>
</dbReference>
<organism evidence="1 2">
    <name type="scientific">Stentor coeruleus</name>
    <dbReference type="NCBI Taxonomy" id="5963"/>
    <lineage>
        <taxon>Eukaryota</taxon>
        <taxon>Sar</taxon>
        <taxon>Alveolata</taxon>
        <taxon>Ciliophora</taxon>
        <taxon>Postciliodesmatophora</taxon>
        <taxon>Heterotrichea</taxon>
        <taxon>Heterotrichida</taxon>
        <taxon>Stentoridae</taxon>
        <taxon>Stentor</taxon>
    </lineage>
</organism>
<dbReference type="AlphaFoldDB" id="A0A1R2CPC0"/>